<keyword evidence="1" id="KW-1003">Cell membrane</keyword>
<sequence>MDKKILHLCSSSPITKSYIEFINENFGEENHFFVIFATSFVYEYPNNCMLITQNNGKFNYLKVLLMLNKATKIILHGFFYNRFITRLLTISPWNIKKCYWVIWGADLYDDTNQVSYTKTLKYRQFFFFKKLILKNIPYYVTNTENDYFLAKNFYNSDAQHIKCIMYTSNLYKDVKIPKVNAKTGTTKILLGNSASLANNHIETIDRLKPFVNNNILIYCPLSYGCQQNAKKVIGYGREIFKDKFVPMIDLLEENEYYKFLTTIDIAIFNHHRQEALANIINLLYFGKKVYINKNTIYDELVKQGIELFVINDGVDMLKITSTAAKHNSNIIKSYFNLDNLIKQHQRLFL</sequence>
<dbReference type="InterPro" id="IPR009993">
    <property type="entry name" value="WecF"/>
</dbReference>
<evidence type="ECO:0000256" key="5">
    <source>
        <dbReference type="ARBA" id="ARBA00023136"/>
    </source>
</evidence>
<dbReference type="EMBL" id="CP024847">
    <property type="protein sequence ID" value="AUR53023.1"/>
    <property type="molecule type" value="Genomic_DNA"/>
</dbReference>
<dbReference type="KEGG" id="nba:CUN60_12215"/>
<dbReference type="GO" id="GO:0009246">
    <property type="term" value="P:enterobacterial common antigen biosynthetic process"/>
    <property type="evidence" value="ECO:0007669"/>
    <property type="project" value="InterPro"/>
</dbReference>
<dbReference type="OrthoDB" id="1083028at2"/>
<organism evidence="6 7">
    <name type="scientific">Aquella oligotrophica</name>
    <dbReference type="NCBI Taxonomy" id="2067065"/>
    <lineage>
        <taxon>Bacteria</taxon>
        <taxon>Pseudomonadati</taxon>
        <taxon>Pseudomonadota</taxon>
        <taxon>Betaproteobacteria</taxon>
        <taxon>Neisseriales</taxon>
        <taxon>Neisseriaceae</taxon>
        <taxon>Aquella</taxon>
    </lineage>
</organism>
<reference evidence="7" key="1">
    <citation type="submission" date="2017-11" db="EMBL/GenBank/DDBJ databases">
        <authorList>
            <person name="Chan K.G."/>
            <person name="Lee L.S."/>
        </authorList>
    </citation>
    <scope>NUCLEOTIDE SEQUENCE [LARGE SCALE GENOMIC DNA]</scope>
    <source>
        <strain evidence="7">DSM 100970</strain>
    </source>
</reference>
<gene>
    <name evidence="6" type="ORF">CUN60_12215</name>
</gene>
<protein>
    <recommendedName>
        <fullName evidence="8">4-alpha-L-fucosyltransferase</fullName>
    </recommendedName>
</protein>
<evidence type="ECO:0000256" key="1">
    <source>
        <dbReference type="ARBA" id="ARBA00022475"/>
    </source>
</evidence>
<name>A0A2I7N994_9NEIS</name>
<dbReference type="GO" id="GO:0008417">
    <property type="term" value="F:fucosyltransferase activity"/>
    <property type="evidence" value="ECO:0007669"/>
    <property type="project" value="InterPro"/>
</dbReference>
<dbReference type="RefSeq" id="WP_102952309.1">
    <property type="nucleotide sequence ID" value="NZ_CP024847.1"/>
</dbReference>
<dbReference type="Pfam" id="PF07429">
    <property type="entry name" value="Glyco_transf_56"/>
    <property type="match status" value="1"/>
</dbReference>
<keyword evidence="5" id="KW-0472">Membrane</keyword>
<evidence type="ECO:0000256" key="4">
    <source>
        <dbReference type="ARBA" id="ARBA00022679"/>
    </source>
</evidence>
<keyword evidence="3" id="KW-0328">Glycosyltransferase</keyword>
<dbReference type="Proteomes" id="UP000236655">
    <property type="component" value="Chromosome"/>
</dbReference>
<evidence type="ECO:0000313" key="7">
    <source>
        <dbReference type="Proteomes" id="UP000236655"/>
    </source>
</evidence>
<dbReference type="AlphaFoldDB" id="A0A2I7N994"/>
<evidence type="ECO:0000256" key="2">
    <source>
        <dbReference type="ARBA" id="ARBA00022519"/>
    </source>
</evidence>
<evidence type="ECO:0008006" key="8">
    <source>
        <dbReference type="Google" id="ProtNLM"/>
    </source>
</evidence>
<evidence type="ECO:0000313" key="6">
    <source>
        <dbReference type="EMBL" id="AUR53023.1"/>
    </source>
</evidence>
<keyword evidence="7" id="KW-1185">Reference proteome</keyword>
<keyword evidence="4" id="KW-0808">Transferase</keyword>
<accession>A0A2I7N994</accession>
<proteinExistence type="predicted"/>
<keyword evidence="2" id="KW-0997">Cell inner membrane</keyword>
<evidence type="ECO:0000256" key="3">
    <source>
        <dbReference type="ARBA" id="ARBA00022676"/>
    </source>
</evidence>